<keyword evidence="1" id="KW-0175">Coiled coil</keyword>
<evidence type="ECO:0000313" key="4">
    <source>
        <dbReference type="Proteomes" id="UP001500945"/>
    </source>
</evidence>
<feature type="region of interest" description="Disordered" evidence="2">
    <location>
        <begin position="166"/>
        <end position="192"/>
    </location>
</feature>
<evidence type="ECO:0000256" key="1">
    <source>
        <dbReference type="SAM" id="Coils"/>
    </source>
</evidence>
<comment type="caution">
    <text evidence="3">The sequence shown here is derived from an EMBL/GenBank/DDBJ whole genome shotgun (WGS) entry which is preliminary data.</text>
</comment>
<dbReference type="Proteomes" id="UP001500945">
    <property type="component" value="Unassembled WGS sequence"/>
</dbReference>
<gene>
    <name evidence="3" type="ORF">GCM10023168_08390</name>
</gene>
<protein>
    <recommendedName>
        <fullName evidence="5">Transposase</fullName>
    </recommendedName>
</protein>
<accession>A0ABP8K3Y6</accession>
<feature type="compositionally biased region" description="Pro residues" evidence="2">
    <location>
        <begin position="168"/>
        <end position="177"/>
    </location>
</feature>
<name>A0ABP8K3Y6_9MICO</name>
<dbReference type="RefSeq" id="WP_345202617.1">
    <property type="nucleotide sequence ID" value="NZ_BAABGM010000003.1"/>
</dbReference>
<dbReference type="EMBL" id="BAABGM010000003">
    <property type="protein sequence ID" value="GAA4400054.1"/>
    <property type="molecule type" value="Genomic_DNA"/>
</dbReference>
<evidence type="ECO:0000256" key="2">
    <source>
        <dbReference type="SAM" id="MobiDB-lite"/>
    </source>
</evidence>
<keyword evidence="4" id="KW-1185">Reference proteome</keyword>
<organism evidence="3 4">
    <name type="scientific">Fodinibacter luteus</name>
    <dbReference type="NCBI Taxonomy" id="552064"/>
    <lineage>
        <taxon>Bacteria</taxon>
        <taxon>Bacillati</taxon>
        <taxon>Actinomycetota</taxon>
        <taxon>Actinomycetes</taxon>
        <taxon>Micrococcales</taxon>
        <taxon>Intrasporangiaceae</taxon>
        <taxon>Fodinibacter (ex Wang et al. 2009)</taxon>
    </lineage>
</organism>
<reference evidence="4" key="1">
    <citation type="journal article" date="2019" name="Int. J. Syst. Evol. Microbiol.">
        <title>The Global Catalogue of Microorganisms (GCM) 10K type strain sequencing project: providing services to taxonomists for standard genome sequencing and annotation.</title>
        <authorList>
            <consortium name="The Broad Institute Genomics Platform"/>
            <consortium name="The Broad Institute Genome Sequencing Center for Infectious Disease"/>
            <person name="Wu L."/>
            <person name="Ma J."/>
        </authorList>
    </citation>
    <scope>NUCLEOTIDE SEQUENCE [LARGE SCALE GENOMIC DNA]</scope>
    <source>
        <strain evidence="4">JCM 17809</strain>
    </source>
</reference>
<evidence type="ECO:0000313" key="3">
    <source>
        <dbReference type="EMBL" id="GAA4400054.1"/>
    </source>
</evidence>
<evidence type="ECO:0008006" key="5">
    <source>
        <dbReference type="Google" id="ProtNLM"/>
    </source>
</evidence>
<sequence length="298" mass="31452">MGLEDVADELYGLAPEAFTAARNTRAKEARAAGDAELADAVQSLRKPTTGAWLLNELVRRHADELEGVLELGTRLRAAQGTLGAAELRDLDRQRRALTRTVAEQAVALGRQGGRRVSAQVAADVEETLRSAMVDAAAGAALATGRLVDTFSASGIEPVDLARVVALPPASPEPPSGPPSRRSVDDGTPDPAHDRRLAAARQALEDAESALRAAREVAQSAVEQVAQAGRLREGLESERDEVLRTLRDLEGRIAAAVATEEAAARGGEQAAHDEAAAAETVERLREAVTHADAGRRARR</sequence>
<proteinExistence type="predicted"/>
<feature type="coiled-coil region" evidence="1">
    <location>
        <begin position="196"/>
        <end position="251"/>
    </location>
</feature>